<evidence type="ECO:0000256" key="4">
    <source>
        <dbReference type="ARBA" id="ARBA00022617"/>
    </source>
</evidence>
<evidence type="ECO:0000256" key="7">
    <source>
        <dbReference type="ARBA" id="ARBA00023004"/>
    </source>
</evidence>
<dbReference type="PRINTS" id="PR00385">
    <property type="entry name" value="P450"/>
</dbReference>
<keyword evidence="13" id="KW-1185">Reference proteome</keyword>
<evidence type="ECO:0000256" key="1">
    <source>
        <dbReference type="ARBA" id="ARBA00001971"/>
    </source>
</evidence>
<dbReference type="CDD" id="cd11065">
    <property type="entry name" value="CYP64-like"/>
    <property type="match status" value="1"/>
</dbReference>
<evidence type="ECO:0000256" key="5">
    <source>
        <dbReference type="ARBA" id="ARBA00022723"/>
    </source>
</evidence>
<dbReference type="SUPFAM" id="SSF48264">
    <property type="entry name" value="Cytochrome P450"/>
    <property type="match status" value="1"/>
</dbReference>
<protein>
    <recommendedName>
        <fullName evidence="14">Cytochrome P450</fullName>
    </recommendedName>
</protein>
<dbReference type="OrthoDB" id="2789670at2759"/>
<name>A0A0C3GGT4_PILCF</name>
<dbReference type="InterPro" id="IPR036396">
    <property type="entry name" value="Cyt_P450_sf"/>
</dbReference>
<dbReference type="PROSITE" id="PS00086">
    <property type="entry name" value="CYTOCHROME_P450"/>
    <property type="match status" value="1"/>
</dbReference>
<dbReference type="Proteomes" id="UP000054166">
    <property type="component" value="Unassembled WGS sequence"/>
</dbReference>
<dbReference type="PRINTS" id="PR00463">
    <property type="entry name" value="EP450I"/>
</dbReference>
<reference evidence="12 13" key="1">
    <citation type="submission" date="2014-04" db="EMBL/GenBank/DDBJ databases">
        <authorList>
            <consortium name="DOE Joint Genome Institute"/>
            <person name="Kuo A."/>
            <person name="Tarkka M."/>
            <person name="Buscot F."/>
            <person name="Kohler A."/>
            <person name="Nagy L.G."/>
            <person name="Floudas D."/>
            <person name="Copeland A."/>
            <person name="Barry K.W."/>
            <person name="Cichocki N."/>
            <person name="Veneault-Fourrey C."/>
            <person name="LaButti K."/>
            <person name="Lindquist E.A."/>
            <person name="Lipzen A."/>
            <person name="Lundell T."/>
            <person name="Morin E."/>
            <person name="Murat C."/>
            <person name="Sun H."/>
            <person name="Tunlid A."/>
            <person name="Henrissat B."/>
            <person name="Grigoriev I.V."/>
            <person name="Hibbett D.S."/>
            <person name="Martin F."/>
            <person name="Nordberg H.P."/>
            <person name="Cantor M.N."/>
            <person name="Hua S.X."/>
        </authorList>
    </citation>
    <scope>NUCLEOTIDE SEQUENCE [LARGE SCALE GENOMIC DNA]</scope>
    <source>
        <strain evidence="12 13">F 1598</strain>
    </source>
</reference>
<dbReference type="PANTHER" id="PTHR46300:SF7">
    <property type="entry name" value="P450, PUTATIVE (EUROFUNG)-RELATED"/>
    <property type="match status" value="1"/>
</dbReference>
<evidence type="ECO:0000256" key="2">
    <source>
        <dbReference type="ARBA" id="ARBA00005179"/>
    </source>
</evidence>
<sequence>MHLNILDIFVLFVVGFWIQRFIRHRRRNVAGLPLPPGPPGFPLLGNLFDFPKTDAWLTGAQWGKTYGSLVYLKVLGRPIIFSNTYEATMDLLDKRSLIYSSRPNLPMLRELMGWDWSISLMPYGPTLQKRRMFLHQFLNRNVMGRHHNNLAMETHQMVLSLIDSPDNYLAHVRRATGAIIMMIAYGHKVGSQGDRYVKLADEALATMSTAGEPGAFLVNFVPSLQYVPEWFPGAGFKRKAKAWRKLSQAMLNDPYEMTKRKILEGTARSSMTSDLVEHYTTKDGHVDGEDDIAASAAVAYAGGSDTTVSAIISFLLALVLYPDVQTRGQEELDRVVGTDRLPTFDDRPTLPYIEGILKETLRWNPVVPGGAPHLLEKDDVYNGYFIPAGSIVLPNQWAMLHDETEYPEPSLFLPERWILKKGQKEPRHPSKVTFGFGRRICPGKELVEDSLYITIVSILATLNVQKAKDAQGEPITPPGRNRKGLVSHPEPFKCAITPRSPEAVAMIRHAIETEQ</sequence>
<dbReference type="AlphaFoldDB" id="A0A0C3GGT4"/>
<comment type="cofactor">
    <cofactor evidence="1 9">
        <name>heme</name>
        <dbReference type="ChEBI" id="CHEBI:30413"/>
    </cofactor>
</comment>
<dbReference type="Pfam" id="PF00067">
    <property type="entry name" value="p450"/>
    <property type="match status" value="1"/>
</dbReference>
<proteinExistence type="inferred from homology"/>
<gene>
    <name evidence="12" type="ORF">PILCRDRAFT_812637</name>
</gene>
<dbReference type="EMBL" id="KN832974">
    <property type="protein sequence ID" value="KIM89841.1"/>
    <property type="molecule type" value="Genomic_DNA"/>
</dbReference>
<keyword evidence="7 9" id="KW-0408">Iron</keyword>
<dbReference type="GO" id="GO:0016705">
    <property type="term" value="F:oxidoreductase activity, acting on paired donors, with incorporation or reduction of molecular oxygen"/>
    <property type="evidence" value="ECO:0007669"/>
    <property type="project" value="InterPro"/>
</dbReference>
<evidence type="ECO:0000256" key="6">
    <source>
        <dbReference type="ARBA" id="ARBA00023002"/>
    </source>
</evidence>
<keyword evidence="6 10" id="KW-0560">Oxidoreductase</keyword>
<evidence type="ECO:0000256" key="3">
    <source>
        <dbReference type="ARBA" id="ARBA00010617"/>
    </source>
</evidence>
<dbReference type="Gene3D" id="1.10.630.10">
    <property type="entry name" value="Cytochrome P450"/>
    <property type="match status" value="1"/>
</dbReference>
<evidence type="ECO:0000256" key="10">
    <source>
        <dbReference type="RuleBase" id="RU000461"/>
    </source>
</evidence>
<dbReference type="GO" id="GO:0005506">
    <property type="term" value="F:iron ion binding"/>
    <property type="evidence" value="ECO:0007669"/>
    <property type="project" value="InterPro"/>
</dbReference>
<feature type="binding site" description="axial binding residue" evidence="9">
    <location>
        <position position="441"/>
    </location>
    <ligand>
        <name>heme</name>
        <dbReference type="ChEBI" id="CHEBI:30413"/>
    </ligand>
    <ligandPart>
        <name>Fe</name>
        <dbReference type="ChEBI" id="CHEBI:18248"/>
    </ligandPart>
</feature>
<evidence type="ECO:0008006" key="14">
    <source>
        <dbReference type="Google" id="ProtNLM"/>
    </source>
</evidence>
<evidence type="ECO:0000313" key="12">
    <source>
        <dbReference type="EMBL" id="KIM89841.1"/>
    </source>
</evidence>
<comment type="similarity">
    <text evidence="3 10">Belongs to the cytochrome P450 family.</text>
</comment>
<evidence type="ECO:0000256" key="8">
    <source>
        <dbReference type="ARBA" id="ARBA00023033"/>
    </source>
</evidence>
<dbReference type="PANTHER" id="PTHR46300">
    <property type="entry name" value="P450, PUTATIVE (EUROFUNG)-RELATED-RELATED"/>
    <property type="match status" value="1"/>
</dbReference>
<evidence type="ECO:0000256" key="11">
    <source>
        <dbReference type="SAM" id="MobiDB-lite"/>
    </source>
</evidence>
<dbReference type="GO" id="GO:0020037">
    <property type="term" value="F:heme binding"/>
    <property type="evidence" value="ECO:0007669"/>
    <property type="project" value="InterPro"/>
</dbReference>
<keyword evidence="4 9" id="KW-0349">Heme</keyword>
<dbReference type="InterPro" id="IPR017972">
    <property type="entry name" value="Cyt_P450_CS"/>
</dbReference>
<dbReference type="STRING" id="765440.A0A0C3GGT4"/>
<dbReference type="HOGENOM" id="CLU_001570_2_3_1"/>
<reference evidence="13" key="2">
    <citation type="submission" date="2015-01" db="EMBL/GenBank/DDBJ databases">
        <title>Evolutionary Origins and Diversification of the Mycorrhizal Mutualists.</title>
        <authorList>
            <consortium name="DOE Joint Genome Institute"/>
            <consortium name="Mycorrhizal Genomics Consortium"/>
            <person name="Kohler A."/>
            <person name="Kuo A."/>
            <person name="Nagy L.G."/>
            <person name="Floudas D."/>
            <person name="Copeland A."/>
            <person name="Barry K.W."/>
            <person name="Cichocki N."/>
            <person name="Veneault-Fourrey C."/>
            <person name="LaButti K."/>
            <person name="Lindquist E.A."/>
            <person name="Lipzen A."/>
            <person name="Lundell T."/>
            <person name="Morin E."/>
            <person name="Murat C."/>
            <person name="Riley R."/>
            <person name="Ohm R."/>
            <person name="Sun H."/>
            <person name="Tunlid A."/>
            <person name="Henrissat B."/>
            <person name="Grigoriev I.V."/>
            <person name="Hibbett D.S."/>
            <person name="Martin F."/>
        </authorList>
    </citation>
    <scope>NUCLEOTIDE SEQUENCE [LARGE SCALE GENOMIC DNA]</scope>
    <source>
        <strain evidence="13">F 1598</strain>
    </source>
</reference>
<dbReference type="InParanoid" id="A0A0C3GGT4"/>
<dbReference type="InterPro" id="IPR001128">
    <property type="entry name" value="Cyt_P450"/>
</dbReference>
<evidence type="ECO:0000313" key="13">
    <source>
        <dbReference type="Proteomes" id="UP000054166"/>
    </source>
</evidence>
<dbReference type="InterPro" id="IPR050364">
    <property type="entry name" value="Cytochrome_P450_fung"/>
</dbReference>
<organism evidence="12 13">
    <name type="scientific">Piloderma croceum (strain F 1598)</name>
    <dbReference type="NCBI Taxonomy" id="765440"/>
    <lineage>
        <taxon>Eukaryota</taxon>
        <taxon>Fungi</taxon>
        <taxon>Dikarya</taxon>
        <taxon>Basidiomycota</taxon>
        <taxon>Agaricomycotina</taxon>
        <taxon>Agaricomycetes</taxon>
        <taxon>Agaricomycetidae</taxon>
        <taxon>Atheliales</taxon>
        <taxon>Atheliaceae</taxon>
        <taxon>Piloderma</taxon>
    </lineage>
</organism>
<dbReference type="GO" id="GO:0004497">
    <property type="term" value="F:monooxygenase activity"/>
    <property type="evidence" value="ECO:0007669"/>
    <property type="project" value="UniProtKB-KW"/>
</dbReference>
<evidence type="ECO:0000256" key="9">
    <source>
        <dbReference type="PIRSR" id="PIRSR602401-1"/>
    </source>
</evidence>
<keyword evidence="5 9" id="KW-0479">Metal-binding</keyword>
<accession>A0A0C3GGT4</accession>
<dbReference type="InterPro" id="IPR002401">
    <property type="entry name" value="Cyt_P450_E_grp-I"/>
</dbReference>
<comment type="pathway">
    <text evidence="2">Secondary metabolite biosynthesis.</text>
</comment>
<feature type="region of interest" description="Disordered" evidence="11">
    <location>
        <begin position="468"/>
        <end position="488"/>
    </location>
</feature>
<keyword evidence="8 10" id="KW-0503">Monooxygenase</keyword>